<evidence type="ECO:0000313" key="5">
    <source>
        <dbReference type="Proteomes" id="UP000004690"/>
    </source>
</evidence>
<organism evidence="4 5">
    <name type="scientific">Galbibacter orientalis DSM 19592</name>
    <dbReference type="NCBI Taxonomy" id="926559"/>
    <lineage>
        <taxon>Bacteria</taxon>
        <taxon>Pseudomonadati</taxon>
        <taxon>Bacteroidota</taxon>
        <taxon>Flavobacteriia</taxon>
        <taxon>Flavobacteriales</taxon>
        <taxon>Flavobacteriaceae</taxon>
        <taxon>Galbibacter</taxon>
    </lineage>
</organism>
<protein>
    <recommendedName>
        <fullName evidence="6">DUF1680 family protein</fullName>
    </recommendedName>
</protein>
<feature type="chain" id="PRO_5003668355" description="DUF1680 family protein" evidence="1">
    <location>
        <begin position="19"/>
        <end position="684"/>
    </location>
</feature>
<keyword evidence="5" id="KW-1185">Reference proteome</keyword>
<dbReference type="InterPro" id="IPR012878">
    <property type="entry name" value="Beta-AFase-like_GH127_cat"/>
</dbReference>
<dbReference type="PANTHER" id="PTHR31151:SF0">
    <property type="entry name" value="PROLINE-TRNA LIGASE (DUF1680)"/>
    <property type="match status" value="1"/>
</dbReference>
<dbReference type="EMBL" id="JH651380">
    <property type="protein sequence ID" value="EIJ37418.1"/>
    <property type="molecule type" value="Genomic_DNA"/>
</dbReference>
<dbReference type="PANTHER" id="PTHR31151">
    <property type="entry name" value="PROLINE-TRNA LIGASE (DUF1680)"/>
    <property type="match status" value="1"/>
</dbReference>
<evidence type="ECO:0000259" key="2">
    <source>
        <dbReference type="Pfam" id="PF07944"/>
    </source>
</evidence>
<feature type="domain" description="Non-reducing end beta-L-arabinofuranosidase-like GH127 middle" evidence="3">
    <location>
        <begin position="446"/>
        <end position="539"/>
    </location>
</feature>
<dbReference type="SUPFAM" id="SSF48208">
    <property type="entry name" value="Six-hairpin glycosidases"/>
    <property type="match status" value="1"/>
</dbReference>
<gene>
    <name evidence="4" type="ORF">JoomaDRAFT_0361</name>
</gene>
<dbReference type="Pfam" id="PF20736">
    <property type="entry name" value="Glyco_hydro127M"/>
    <property type="match status" value="1"/>
</dbReference>
<dbReference type="GO" id="GO:0005975">
    <property type="term" value="P:carbohydrate metabolic process"/>
    <property type="evidence" value="ECO:0007669"/>
    <property type="project" value="InterPro"/>
</dbReference>
<name>I3C1C5_9FLAO</name>
<accession>I3C1C5</accession>
<dbReference type="eggNOG" id="COG3533">
    <property type="taxonomic scope" value="Bacteria"/>
</dbReference>
<dbReference type="STRING" id="926559.JoomaDRAFT_0361"/>
<keyword evidence="1" id="KW-0732">Signal</keyword>
<dbReference type="Proteomes" id="UP000004690">
    <property type="component" value="Unassembled WGS sequence"/>
</dbReference>
<dbReference type="HOGENOM" id="CLU_016354_0_0_10"/>
<evidence type="ECO:0000256" key="1">
    <source>
        <dbReference type="SAM" id="SignalP"/>
    </source>
</evidence>
<dbReference type="AlphaFoldDB" id="I3C1C5"/>
<feature type="signal peptide" evidence="1">
    <location>
        <begin position="1"/>
        <end position="18"/>
    </location>
</feature>
<dbReference type="InterPro" id="IPR008928">
    <property type="entry name" value="6-hairpin_glycosidase_sf"/>
</dbReference>
<dbReference type="OrthoDB" id="9757939at2"/>
<feature type="domain" description="Non-reducing end beta-L-arabinofuranosidase-like GH127 catalytic" evidence="2">
    <location>
        <begin position="99"/>
        <end position="433"/>
    </location>
</feature>
<proteinExistence type="predicted"/>
<dbReference type="PROSITE" id="PS51257">
    <property type="entry name" value="PROKAR_LIPOPROTEIN"/>
    <property type="match status" value="1"/>
</dbReference>
<evidence type="ECO:0000259" key="3">
    <source>
        <dbReference type="Pfam" id="PF20736"/>
    </source>
</evidence>
<evidence type="ECO:0008006" key="6">
    <source>
        <dbReference type="Google" id="ProtNLM"/>
    </source>
</evidence>
<evidence type="ECO:0000313" key="4">
    <source>
        <dbReference type="EMBL" id="EIJ37418.1"/>
    </source>
</evidence>
<sequence>MKKQLLTTKIFTFQFLIAFILSSCTTNTSKEIDTKKESTFVTSMYQEVALGEIQPNGWLEDQLTIMLNNSTGHLDEIYDKVKIDNGWLGGNGDDWEETPYWLDGAVPLAYQLNNERLKQKVKKYIDWSIDNQRPSGYFGPITEWERETGNKVDFENADKGEDWWPRMVMLKVIQQYYTATKDKRVVPFMEKYFDYQLKTLDKCPIGKWTEWAQSRGVENIRIAQWLYTVNGDEKLLTLAEKIKKQSFAWSEWLGNRDWAINATVNPDGKTWMHRHGVNVGMAIKEPAENYQRTGDSTYLKASKIGFNDLMTLHGLPNGIFSADEDLHGNAPIQGTELCAVVETMFSLEEIIGITGDPFYMDALERATFNALPPQTTDDFNEKQYFQLANQIEIDRGVYAFTLPFNREMNNVLGIKSGYTCCYVNMHQGWTKFTQHLWFKNKEGGLAALIYSPNTISTKIKNQEIVIKENTSYPFGEDVNFEITTGKEIDFPMDFRIPKWCNNASITVNGEKVIFEKNKSIVTINRTWENGDLIKLSLPMEVKVSQWAENSRAIERGPLVYGLKMKEIWQQETEETEGNYFTVHTNSDWNYGLLREDIENTNKNVKVSSSPLKGDFKWNIENAPFELKIRAKKIPDWQAVNGLAHLPVSGREGIYKGNVTDKIETISLIPVGFTKLRIQAFPVVN</sequence>
<dbReference type="InterPro" id="IPR049046">
    <property type="entry name" value="Beta-AFase-like_GH127_middle"/>
</dbReference>
<dbReference type="Pfam" id="PF07944">
    <property type="entry name" value="Beta-AFase-like_GH127_cat"/>
    <property type="match status" value="1"/>
</dbReference>
<reference evidence="4 5" key="1">
    <citation type="submission" date="2012-02" db="EMBL/GenBank/DDBJ databases">
        <title>Improved High-Quality Draft genome of Joostella marina DSM 19592.</title>
        <authorList>
            <consortium name="US DOE Joint Genome Institute (JGI-PGF)"/>
            <person name="Lucas S."/>
            <person name="Copeland A."/>
            <person name="Lapidus A."/>
            <person name="Bruce D."/>
            <person name="Goodwin L."/>
            <person name="Pitluck S."/>
            <person name="Peters L."/>
            <person name="Chertkov O."/>
            <person name="Ovchinnikova G."/>
            <person name="Kyrpides N."/>
            <person name="Mavromatis K."/>
            <person name="Detter J.C."/>
            <person name="Han C."/>
            <person name="Land M."/>
            <person name="Hauser L."/>
            <person name="Markowitz V."/>
            <person name="Cheng J.-F."/>
            <person name="Hugenholtz P."/>
            <person name="Woyke T."/>
            <person name="Wu D."/>
            <person name="Tindall B."/>
            <person name="Brambilla E."/>
            <person name="Klenk H.-P."/>
            <person name="Eisen J.A."/>
        </authorList>
    </citation>
    <scope>NUCLEOTIDE SEQUENCE [LARGE SCALE GENOMIC DNA]</scope>
    <source>
        <strain evidence="4 5">DSM 19592</strain>
    </source>
</reference>
<dbReference type="RefSeq" id="WP_008616304.1">
    <property type="nucleotide sequence ID" value="NZ_JH651380.1"/>
</dbReference>